<gene>
    <name evidence="1" type="ORF">LCGC14_2077340</name>
</gene>
<sequence length="61" mass="7008">MDDIILEGQTRIDQHAALNWAWIMLRDTPKQKAIICIEGMLTDLSRGNNVNFEALLKGLRR</sequence>
<evidence type="ECO:0000313" key="1">
    <source>
        <dbReference type="EMBL" id="KKL73198.1"/>
    </source>
</evidence>
<accession>A0A0F9EGH0</accession>
<dbReference type="EMBL" id="LAZR01025035">
    <property type="protein sequence ID" value="KKL73198.1"/>
    <property type="molecule type" value="Genomic_DNA"/>
</dbReference>
<reference evidence="1" key="1">
    <citation type="journal article" date="2015" name="Nature">
        <title>Complex archaea that bridge the gap between prokaryotes and eukaryotes.</title>
        <authorList>
            <person name="Spang A."/>
            <person name="Saw J.H."/>
            <person name="Jorgensen S.L."/>
            <person name="Zaremba-Niedzwiedzka K."/>
            <person name="Martijn J."/>
            <person name="Lind A.E."/>
            <person name="van Eijk R."/>
            <person name="Schleper C."/>
            <person name="Guy L."/>
            <person name="Ettema T.J."/>
        </authorList>
    </citation>
    <scope>NUCLEOTIDE SEQUENCE</scope>
</reference>
<organism evidence="1">
    <name type="scientific">marine sediment metagenome</name>
    <dbReference type="NCBI Taxonomy" id="412755"/>
    <lineage>
        <taxon>unclassified sequences</taxon>
        <taxon>metagenomes</taxon>
        <taxon>ecological metagenomes</taxon>
    </lineage>
</organism>
<proteinExistence type="predicted"/>
<protein>
    <submittedName>
        <fullName evidence="1">Uncharacterized protein</fullName>
    </submittedName>
</protein>
<dbReference type="AlphaFoldDB" id="A0A0F9EGH0"/>
<comment type="caution">
    <text evidence="1">The sequence shown here is derived from an EMBL/GenBank/DDBJ whole genome shotgun (WGS) entry which is preliminary data.</text>
</comment>
<name>A0A0F9EGH0_9ZZZZ</name>